<reference evidence="2 3" key="1">
    <citation type="submission" date="2016-08" db="EMBL/GenBank/DDBJ databases">
        <title>Whole genome shotgun sequence of Pichia membranifaciens KS47-1.</title>
        <authorList>
            <person name="Konishi M."/>
            <person name="Ishida M."/>
            <person name="Arakawa T."/>
            <person name="Kato Y."/>
            <person name="Horiuchi J."/>
        </authorList>
    </citation>
    <scope>NUCLEOTIDE SEQUENCE [LARGE SCALE GENOMIC DNA]</scope>
    <source>
        <strain evidence="2 3">KS47-1</strain>
    </source>
</reference>
<dbReference type="EMBL" id="BDGI01000180">
    <property type="protein sequence ID" value="GAV30473.1"/>
    <property type="molecule type" value="Genomic_DNA"/>
</dbReference>
<protein>
    <submittedName>
        <fullName evidence="2">Uncharacterized protein</fullName>
    </submittedName>
</protein>
<name>A0A1Q2YM68_9ASCO</name>
<proteinExistence type="predicted"/>
<evidence type="ECO:0000313" key="3">
    <source>
        <dbReference type="Proteomes" id="UP000186136"/>
    </source>
</evidence>
<gene>
    <name evidence="2" type="ORF">PMKS-003987</name>
</gene>
<dbReference type="AlphaFoldDB" id="A0A1Q2YM68"/>
<evidence type="ECO:0000256" key="1">
    <source>
        <dbReference type="SAM" id="MobiDB-lite"/>
    </source>
</evidence>
<organism evidence="2 3">
    <name type="scientific">Pichia membranifaciens</name>
    <dbReference type="NCBI Taxonomy" id="4926"/>
    <lineage>
        <taxon>Eukaryota</taxon>
        <taxon>Fungi</taxon>
        <taxon>Dikarya</taxon>
        <taxon>Ascomycota</taxon>
        <taxon>Saccharomycotina</taxon>
        <taxon>Pichiomycetes</taxon>
        <taxon>Pichiales</taxon>
        <taxon>Pichiaceae</taxon>
        <taxon>Pichia</taxon>
    </lineage>
</organism>
<dbReference type="OrthoDB" id="417678at2759"/>
<dbReference type="Proteomes" id="UP000186136">
    <property type="component" value="Unassembled WGS sequence"/>
</dbReference>
<comment type="caution">
    <text evidence="2">The sequence shown here is derived from an EMBL/GenBank/DDBJ whole genome shotgun (WGS) entry which is preliminary data.</text>
</comment>
<keyword evidence="3" id="KW-1185">Reference proteome</keyword>
<feature type="region of interest" description="Disordered" evidence="1">
    <location>
        <begin position="1"/>
        <end position="116"/>
    </location>
</feature>
<feature type="compositionally biased region" description="Polar residues" evidence="1">
    <location>
        <begin position="18"/>
        <end position="28"/>
    </location>
</feature>
<sequence>MIGPLLGKGKHSGERSSIELQVMNNEQHIPTEVKVEESEIPHDHTESSLNGNDLNAIDNAEPPLKRRKIESEKIESEEPAPIISNTEPKIKSEHCSANAETPTESDQSRSNSTLVTQQTTLPVTTVQTTTAVDTSIEVIKQPADSKHAIPTQTQPSKADLVRQSGRTVEDIIDGSDLRKFLNIGLTEYIVKGLDEVVTLWEKGKFSLDGQEPSKEVLKKKVALQFADIIKQLAEK</sequence>
<accession>A0A1Q2YM68</accession>
<feature type="compositionally biased region" description="Polar residues" evidence="1">
    <location>
        <begin position="98"/>
        <end position="112"/>
    </location>
</feature>
<evidence type="ECO:0000313" key="2">
    <source>
        <dbReference type="EMBL" id="GAV30473.1"/>
    </source>
</evidence>
<feature type="compositionally biased region" description="Basic and acidic residues" evidence="1">
    <location>
        <begin position="29"/>
        <end position="46"/>
    </location>
</feature>